<dbReference type="Proteomes" id="UP000033900">
    <property type="component" value="Unassembled WGS sequence"/>
</dbReference>
<proteinExistence type="predicted"/>
<feature type="region of interest" description="Disordered" evidence="4">
    <location>
        <begin position="141"/>
        <end position="163"/>
    </location>
</feature>
<keyword evidence="1" id="KW-0805">Transcription regulation</keyword>
<dbReference type="PROSITE" id="PS01117">
    <property type="entry name" value="HTH_MARR_1"/>
    <property type="match status" value="1"/>
</dbReference>
<dbReference type="Pfam" id="PF12802">
    <property type="entry name" value="MarR_2"/>
    <property type="match status" value="1"/>
</dbReference>
<evidence type="ECO:0000256" key="3">
    <source>
        <dbReference type="ARBA" id="ARBA00023163"/>
    </source>
</evidence>
<keyword evidence="3" id="KW-0804">Transcription</keyword>
<keyword evidence="2" id="KW-0238">DNA-binding</keyword>
<dbReference type="PANTHER" id="PTHR33164:SF99">
    <property type="entry name" value="MARR FAMILY REGULATORY PROTEIN"/>
    <property type="match status" value="1"/>
</dbReference>
<sequence>MARQSRSARKSQEPDIGILAARMLHRFQRAMFDRLADEDFGDLRPQHGAVLAHLDEEGSRAVDLSQRSGAHKQVVSKLVEELEVLGYVTRQPDPADRRAKLIVPTERGLRQMRRSDEIAASIEAGLRDLIGSERFTALKSDLQRLASGPPEQSAGARASRGTR</sequence>
<dbReference type="Gene3D" id="1.10.10.10">
    <property type="entry name" value="Winged helix-like DNA-binding domain superfamily/Winged helix DNA-binding domain"/>
    <property type="match status" value="1"/>
</dbReference>
<comment type="caution">
    <text evidence="6">The sequence shown here is derived from an EMBL/GenBank/DDBJ whole genome shotgun (WGS) entry which is preliminary data.</text>
</comment>
<dbReference type="PROSITE" id="PS50995">
    <property type="entry name" value="HTH_MARR_2"/>
    <property type="match status" value="1"/>
</dbReference>
<name>A0A0M2HW58_9MICO</name>
<gene>
    <name evidence="6" type="ORF">RS84_00851</name>
</gene>
<dbReference type="InterPro" id="IPR036388">
    <property type="entry name" value="WH-like_DNA-bd_sf"/>
</dbReference>
<evidence type="ECO:0000259" key="5">
    <source>
        <dbReference type="PROSITE" id="PS50995"/>
    </source>
</evidence>
<reference evidence="6 7" key="1">
    <citation type="submission" date="2015-02" db="EMBL/GenBank/DDBJ databases">
        <title>Draft genome sequences of ten Microbacterium spp. with emphasis on heavy metal contaminated environments.</title>
        <authorList>
            <person name="Corretto E."/>
        </authorList>
    </citation>
    <scope>NUCLEOTIDE SEQUENCE [LARGE SCALE GENOMIC DNA]</scope>
    <source>
        <strain evidence="6 7">SA35</strain>
    </source>
</reference>
<evidence type="ECO:0000256" key="1">
    <source>
        <dbReference type="ARBA" id="ARBA00023015"/>
    </source>
</evidence>
<protein>
    <submittedName>
        <fullName evidence="6">MarR family protein</fullName>
    </submittedName>
</protein>
<dbReference type="RefSeq" id="WP_045256508.1">
    <property type="nucleotide sequence ID" value="NZ_JYJB01000006.1"/>
</dbReference>
<dbReference type="STRING" id="273678.RS84_00851"/>
<dbReference type="InterPro" id="IPR039422">
    <property type="entry name" value="MarR/SlyA-like"/>
</dbReference>
<dbReference type="GO" id="GO:0003677">
    <property type="term" value="F:DNA binding"/>
    <property type="evidence" value="ECO:0007669"/>
    <property type="project" value="UniProtKB-KW"/>
</dbReference>
<evidence type="ECO:0000313" key="7">
    <source>
        <dbReference type="Proteomes" id="UP000033900"/>
    </source>
</evidence>
<dbReference type="GO" id="GO:0006950">
    <property type="term" value="P:response to stress"/>
    <property type="evidence" value="ECO:0007669"/>
    <property type="project" value="TreeGrafter"/>
</dbReference>
<dbReference type="OrthoDB" id="9154853at2"/>
<dbReference type="GO" id="GO:0003700">
    <property type="term" value="F:DNA-binding transcription factor activity"/>
    <property type="evidence" value="ECO:0007669"/>
    <property type="project" value="InterPro"/>
</dbReference>
<dbReference type="InterPro" id="IPR000835">
    <property type="entry name" value="HTH_MarR-typ"/>
</dbReference>
<dbReference type="AlphaFoldDB" id="A0A0M2HW58"/>
<dbReference type="InterPro" id="IPR023187">
    <property type="entry name" value="Tscrpt_reg_MarR-type_CS"/>
</dbReference>
<feature type="domain" description="HTH marR-type" evidence="5">
    <location>
        <begin position="1"/>
        <end position="147"/>
    </location>
</feature>
<evidence type="ECO:0000256" key="2">
    <source>
        <dbReference type="ARBA" id="ARBA00023125"/>
    </source>
</evidence>
<accession>A0A0M2HW58</accession>
<evidence type="ECO:0000256" key="4">
    <source>
        <dbReference type="SAM" id="MobiDB-lite"/>
    </source>
</evidence>
<organism evidence="6 7">
    <name type="scientific">Microbacterium hydrocarbonoxydans</name>
    <dbReference type="NCBI Taxonomy" id="273678"/>
    <lineage>
        <taxon>Bacteria</taxon>
        <taxon>Bacillati</taxon>
        <taxon>Actinomycetota</taxon>
        <taxon>Actinomycetes</taxon>
        <taxon>Micrococcales</taxon>
        <taxon>Microbacteriaceae</taxon>
        <taxon>Microbacterium</taxon>
    </lineage>
</organism>
<dbReference type="SMART" id="SM00347">
    <property type="entry name" value="HTH_MARR"/>
    <property type="match status" value="1"/>
</dbReference>
<dbReference type="SUPFAM" id="SSF46785">
    <property type="entry name" value="Winged helix' DNA-binding domain"/>
    <property type="match status" value="1"/>
</dbReference>
<dbReference type="EMBL" id="JYJB01000006">
    <property type="protein sequence ID" value="KJL48684.1"/>
    <property type="molecule type" value="Genomic_DNA"/>
</dbReference>
<dbReference type="PANTHER" id="PTHR33164">
    <property type="entry name" value="TRANSCRIPTIONAL REGULATOR, MARR FAMILY"/>
    <property type="match status" value="1"/>
</dbReference>
<dbReference type="PATRIC" id="fig|273678.4.peg.846"/>
<keyword evidence="7" id="KW-1185">Reference proteome</keyword>
<evidence type="ECO:0000313" key="6">
    <source>
        <dbReference type="EMBL" id="KJL48684.1"/>
    </source>
</evidence>
<dbReference type="InterPro" id="IPR036390">
    <property type="entry name" value="WH_DNA-bd_sf"/>
</dbReference>